<evidence type="ECO:0000313" key="2">
    <source>
        <dbReference type="Proteomes" id="UP000053660"/>
    </source>
</evidence>
<protein>
    <submittedName>
        <fullName evidence="1">Uncharacterized protein</fullName>
    </submittedName>
</protein>
<proteinExistence type="predicted"/>
<name>A0A0B1TD24_OESDE</name>
<dbReference type="AlphaFoldDB" id="A0A0B1TD24"/>
<evidence type="ECO:0000313" key="1">
    <source>
        <dbReference type="EMBL" id="KHJ94026.1"/>
    </source>
</evidence>
<sequence>MWKEHSTKADEVRNFTLFKYKEICSNASYGTNPTGHE</sequence>
<keyword evidence="2" id="KW-1185">Reference proteome</keyword>
<dbReference type="EMBL" id="KN550500">
    <property type="protein sequence ID" value="KHJ94026.1"/>
    <property type="molecule type" value="Genomic_DNA"/>
</dbReference>
<dbReference type="Proteomes" id="UP000053660">
    <property type="component" value="Unassembled WGS sequence"/>
</dbReference>
<reference evidence="1 2" key="1">
    <citation type="submission" date="2014-03" db="EMBL/GenBank/DDBJ databases">
        <title>Draft genome of the hookworm Oesophagostomum dentatum.</title>
        <authorList>
            <person name="Mitreva M."/>
        </authorList>
    </citation>
    <scope>NUCLEOTIDE SEQUENCE [LARGE SCALE GENOMIC DNA]</scope>
    <source>
        <strain evidence="1 2">OD-Hann</strain>
    </source>
</reference>
<organism evidence="1 2">
    <name type="scientific">Oesophagostomum dentatum</name>
    <name type="common">Nodular worm</name>
    <dbReference type="NCBI Taxonomy" id="61180"/>
    <lineage>
        <taxon>Eukaryota</taxon>
        <taxon>Metazoa</taxon>
        <taxon>Ecdysozoa</taxon>
        <taxon>Nematoda</taxon>
        <taxon>Chromadorea</taxon>
        <taxon>Rhabditida</taxon>
        <taxon>Rhabditina</taxon>
        <taxon>Rhabditomorpha</taxon>
        <taxon>Strongyloidea</taxon>
        <taxon>Strongylidae</taxon>
        <taxon>Oesophagostomum</taxon>
    </lineage>
</organism>
<gene>
    <name evidence="1" type="ORF">OESDEN_06047</name>
</gene>
<accession>A0A0B1TD24</accession>